<accession>A0A1H2Z2U2</accession>
<name>A0A1H2Z2U2_ACIFE</name>
<comment type="caution">
    <text evidence="14">The sequence shown here is derived from an EMBL/GenBank/DDBJ whole genome shotgun (WGS) entry which is preliminary data.</text>
</comment>
<dbReference type="PANTHER" id="PTHR11088:SF60">
    <property type="entry name" value="TRNA DIMETHYLALLYLTRANSFERASE"/>
    <property type="match status" value="1"/>
</dbReference>
<evidence type="ECO:0000256" key="3">
    <source>
        <dbReference type="ARBA" id="ARBA00005842"/>
    </source>
</evidence>
<dbReference type="SUPFAM" id="SSF52540">
    <property type="entry name" value="P-loop containing nucleoside triphosphate hydrolases"/>
    <property type="match status" value="2"/>
</dbReference>
<keyword evidence="4 10" id="KW-0808">Transferase</keyword>
<evidence type="ECO:0000256" key="1">
    <source>
        <dbReference type="ARBA" id="ARBA00001946"/>
    </source>
</evidence>
<evidence type="ECO:0000256" key="10">
    <source>
        <dbReference type="HAMAP-Rule" id="MF_00185"/>
    </source>
</evidence>
<evidence type="ECO:0000256" key="7">
    <source>
        <dbReference type="ARBA" id="ARBA00022840"/>
    </source>
</evidence>
<comment type="similarity">
    <text evidence="3 10 13">Belongs to the IPP transferase family.</text>
</comment>
<evidence type="ECO:0000256" key="4">
    <source>
        <dbReference type="ARBA" id="ARBA00022679"/>
    </source>
</evidence>
<keyword evidence="6 10" id="KW-0547">Nucleotide-binding</keyword>
<feature type="site" description="Interaction with substrate tRNA" evidence="10">
    <location>
        <position position="104"/>
    </location>
</feature>
<feature type="binding site" evidence="10">
    <location>
        <begin position="15"/>
        <end position="20"/>
    </location>
    <ligand>
        <name>substrate</name>
    </ligand>
</feature>
<dbReference type="Proteomes" id="UP000182379">
    <property type="component" value="Unassembled WGS sequence"/>
</dbReference>
<protein>
    <recommendedName>
        <fullName evidence="10">tRNA dimethylallyltransferase</fullName>
        <ecNumber evidence="10">2.5.1.75</ecNumber>
    </recommendedName>
    <alternativeName>
        <fullName evidence="10">Dimethylallyl diphosphate:tRNA dimethylallyltransferase</fullName>
        <shortName evidence="10">DMAPP:tRNA dimethylallyltransferase</shortName>
        <shortName evidence="10">DMATase</shortName>
    </alternativeName>
    <alternativeName>
        <fullName evidence="10">Isopentenyl-diphosphate:tRNA isopentenyltransferase</fullName>
        <shortName evidence="10">IPP transferase</shortName>
        <shortName evidence="10">IPPT</shortName>
        <shortName evidence="10">IPTase</shortName>
    </alternativeName>
</protein>
<sequence length="316" mass="35701">MREEKPRVIAIIGPTATGKSHCGIALARKLGGEIISGDSMLVFRHMDIATAKPTAEELALVPHHLVDILEPDAKFSVVDFQQQADRLIREINSRGKIPILVGGTGLYVKALLEAYDFSHVDESAALRRQLEEFADREGNQALHDRLAALDPVKAGELKINDRRRIIRAIETIRGGESVSAAKAAESPYHAVVFGLTMPRDSLYERINRRVDLMVEQGLFAETRKLIAMGVRETAQSMKSIGYRQVLQYFHGEWTKEEAIAKLKQATRNFAKRQITWYKKMPYIQWFQLDDPPDYRKCVAAMLDSLAEKKFIPQQDS</sequence>
<evidence type="ECO:0000256" key="5">
    <source>
        <dbReference type="ARBA" id="ARBA00022694"/>
    </source>
</evidence>
<dbReference type="EMBL" id="FNOP01000013">
    <property type="protein sequence ID" value="SDX11637.1"/>
    <property type="molecule type" value="Genomic_DNA"/>
</dbReference>
<dbReference type="GO" id="GO:0052381">
    <property type="term" value="F:tRNA dimethylallyltransferase activity"/>
    <property type="evidence" value="ECO:0007669"/>
    <property type="project" value="UniProtKB-UniRule"/>
</dbReference>
<comment type="subunit">
    <text evidence="10">Monomer.</text>
</comment>
<dbReference type="AlphaFoldDB" id="A0A1H2Z2U2"/>
<dbReference type="HAMAP" id="MF_00185">
    <property type="entry name" value="IPP_trans"/>
    <property type="match status" value="1"/>
</dbReference>
<evidence type="ECO:0000256" key="11">
    <source>
        <dbReference type="RuleBase" id="RU003783"/>
    </source>
</evidence>
<dbReference type="InterPro" id="IPR039657">
    <property type="entry name" value="Dimethylallyltransferase"/>
</dbReference>
<organism evidence="14 15">
    <name type="scientific">Acidaminococcus fermentans</name>
    <dbReference type="NCBI Taxonomy" id="905"/>
    <lineage>
        <taxon>Bacteria</taxon>
        <taxon>Bacillati</taxon>
        <taxon>Bacillota</taxon>
        <taxon>Negativicutes</taxon>
        <taxon>Acidaminococcales</taxon>
        <taxon>Acidaminococcaceae</taxon>
        <taxon>Acidaminococcus</taxon>
    </lineage>
</organism>
<evidence type="ECO:0000256" key="9">
    <source>
        <dbReference type="ARBA" id="ARBA00049563"/>
    </source>
</evidence>
<evidence type="ECO:0000313" key="15">
    <source>
        <dbReference type="Proteomes" id="UP000182379"/>
    </source>
</evidence>
<dbReference type="EC" id="2.5.1.75" evidence="10"/>
<feature type="binding site" evidence="10">
    <location>
        <begin position="13"/>
        <end position="20"/>
    </location>
    <ligand>
        <name>ATP</name>
        <dbReference type="ChEBI" id="CHEBI:30616"/>
    </ligand>
</feature>
<evidence type="ECO:0000256" key="12">
    <source>
        <dbReference type="RuleBase" id="RU003784"/>
    </source>
</evidence>
<dbReference type="InterPro" id="IPR027417">
    <property type="entry name" value="P-loop_NTPase"/>
</dbReference>
<comment type="function">
    <text evidence="2 10 12">Catalyzes the transfer of a dimethylallyl group onto the adenine at position 37 in tRNAs that read codons beginning with uridine, leading to the formation of N6-(dimethylallyl)adenosine (i(6)A).</text>
</comment>
<evidence type="ECO:0000256" key="8">
    <source>
        <dbReference type="ARBA" id="ARBA00022842"/>
    </source>
</evidence>
<evidence type="ECO:0000256" key="13">
    <source>
        <dbReference type="RuleBase" id="RU003785"/>
    </source>
</evidence>
<dbReference type="Gene3D" id="1.10.20.140">
    <property type="match status" value="1"/>
</dbReference>
<keyword evidence="7 10" id="KW-0067">ATP-binding</keyword>
<dbReference type="PANTHER" id="PTHR11088">
    <property type="entry name" value="TRNA DIMETHYLALLYLTRANSFERASE"/>
    <property type="match status" value="1"/>
</dbReference>
<feature type="region of interest" description="Interaction with substrate tRNA" evidence="10">
    <location>
        <begin position="38"/>
        <end position="41"/>
    </location>
</feature>
<dbReference type="NCBIfam" id="TIGR00174">
    <property type="entry name" value="miaA"/>
    <property type="match status" value="1"/>
</dbReference>
<evidence type="ECO:0000313" key="14">
    <source>
        <dbReference type="EMBL" id="SDX11637.1"/>
    </source>
</evidence>
<comment type="caution">
    <text evidence="10">Lacks conserved residue(s) required for the propagation of feature annotation.</text>
</comment>
<proteinExistence type="inferred from homology"/>
<comment type="cofactor">
    <cofactor evidence="1 10">
        <name>Mg(2+)</name>
        <dbReference type="ChEBI" id="CHEBI:18420"/>
    </cofactor>
</comment>
<keyword evidence="5 10" id="KW-0819">tRNA processing</keyword>
<dbReference type="GO" id="GO:0006400">
    <property type="term" value="P:tRNA modification"/>
    <property type="evidence" value="ECO:0007669"/>
    <property type="project" value="TreeGrafter"/>
</dbReference>
<evidence type="ECO:0000256" key="2">
    <source>
        <dbReference type="ARBA" id="ARBA00003213"/>
    </source>
</evidence>
<gene>
    <name evidence="10" type="primary">miaA</name>
    <name evidence="14" type="ORF">SAMN05216495_11350</name>
</gene>
<dbReference type="Gene3D" id="3.40.50.300">
    <property type="entry name" value="P-loop containing nucleotide triphosphate hydrolases"/>
    <property type="match status" value="1"/>
</dbReference>
<dbReference type="InterPro" id="IPR018022">
    <property type="entry name" value="IPT"/>
</dbReference>
<dbReference type="Pfam" id="PF01715">
    <property type="entry name" value="IPPT"/>
    <property type="match status" value="1"/>
</dbReference>
<dbReference type="RefSeq" id="WP_074707107.1">
    <property type="nucleotide sequence ID" value="NZ_FNOP01000013.1"/>
</dbReference>
<dbReference type="GO" id="GO:0005524">
    <property type="term" value="F:ATP binding"/>
    <property type="evidence" value="ECO:0007669"/>
    <property type="project" value="UniProtKB-UniRule"/>
</dbReference>
<keyword evidence="8 10" id="KW-0460">Magnesium</keyword>
<feature type="site" description="Interaction with substrate tRNA" evidence="10">
    <location>
        <position position="127"/>
    </location>
</feature>
<evidence type="ECO:0000256" key="6">
    <source>
        <dbReference type="ARBA" id="ARBA00022741"/>
    </source>
</evidence>
<reference evidence="14 15" key="1">
    <citation type="submission" date="2016-10" db="EMBL/GenBank/DDBJ databases">
        <authorList>
            <person name="Varghese N."/>
            <person name="Submissions S."/>
        </authorList>
    </citation>
    <scope>NUCLEOTIDE SEQUENCE [LARGE SCALE GENOMIC DNA]</scope>
    <source>
        <strain evidence="14 15">WCC6</strain>
    </source>
</reference>
<comment type="catalytic activity">
    <reaction evidence="9 10 11">
        <text>adenosine(37) in tRNA + dimethylallyl diphosphate = N(6)-dimethylallyladenosine(37) in tRNA + diphosphate</text>
        <dbReference type="Rhea" id="RHEA:26482"/>
        <dbReference type="Rhea" id="RHEA-COMP:10162"/>
        <dbReference type="Rhea" id="RHEA-COMP:10375"/>
        <dbReference type="ChEBI" id="CHEBI:33019"/>
        <dbReference type="ChEBI" id="CHEBI:57623"/>
        <dbReference type="ChEBI" id="CHEBI:74411"/>
        <dbReference type="ChEBI" id="CHEBI:74415"/>
        <dbReference type="EC" id="2.5.1.75"/>
    </reaction>
</comment>